<gene>
    <name evidence="2" type="ORF">PAESOLCIP111_06742</name>
</gene>
<name>A0A916K8G4_9BACL</name>
<dbReference type="RefSeq" id="WP_218096383.1">
    <property type="nucleotide sequence ID" value="NZ_CAJVAS010000099.1"/>
</dbReference>
<dbReference type="Proteomes" id="UP000693672">
    <property type="component" value="Unassembled WGS sequence"/>
</dbReference>
<comment type="caution">
    <text evidence="2">The sequence shown here is derived from an EMBL/GenBank/DDBJ whole genome shotgun (WGS) entry which is preliminary data.</text>
</comment>
<dbReference type="PANTHER" id="PTHR42957:SF1">
    <property type="entry name" value="HELICASE MJ1565-RELATED"/>
    <property type="match status" value="1"/>
</dbReference>
<evidence type="ECO:0000259" key="1">
    <source>
        <dbReference type="Pfam" id="PF01935"/>
    </source>
</evidence>
<evidence type="ECO:0000313" key="3">
    <source>
        <dbReference type="Proteomes" id="UP000693672"/>
    </source>
</evidence>
<sequence>MKINPFEHNYFLGYVSQVSPQSVKIHFPSSVLLNRFIFSGEEFNGGLIGSFVAIEGESSGFLGKILELDLPERERLELNEKAFQGKDFHPLAKVDIMLSFDYFNPFDIRKGLDCYPNIGAKVFVCSSNFIQNYFKRFGVKHEEVPYIKIGTLTSNKSTEVSVSQQALLSRHCAIVGTTGGGKSWTVSKLVQSLKENKNKVILIDPTGEYHTFDGDLTQTAILSLNSYLSYRKLTVEDLFFLLKPAGKVQQPKLMEAIRSLKMIEIDTEDALSEYKKEQYLEKKKKTKRNLQAFYYRNISKIENGFLEFNIKKLVDQLREECIYDSLYNDSNTFGDRNDNDISNCVSLISRTNNLLNTSLFNNIFGFDKIEDNDNELINIIERFLASDKNILRQTC</sequence>
<dbReference type="InterPro" id="IPR002789">
    <property type="entry name" value="HerA_central"/>
</dbReference>
<organism evidence="2 3">
    <name type="scientific">Paenibacillus solanacearum</name>
    <dbReference type="NCBI Taxonomy" id="2048548"/>
    <lineage>
        <taxon>Bacteria</taxon>
        <taxon>Bacillati</taxon>
        <taxon>Bacillota</taxon>
        <taxon>Bacilli</taxon>
        <taxon>Bacillales</taxon>
        <taxon>Paenibacillaceae</taxon>
        <taxon>Paenibacillus</taxon>
    </lineage>
</organism>
<keyword evidence="3" id="KW-1185">Reference proteome</keyword>
<dbReference type="PANTHER" id="PTHR42957">
    <property type="entry name" value="HELICASE MJ1565-RELATED"/>
    <property type="match status" value="1"/>
</dbReference>
<dbReference type="Pfam" id="PF01935">
    <property type="entry name" value="DUF87"/>
    <property type="match status" value="1"/>
</dbReference>
<accession>A0A916K8G4</accession>
<reference evidence="2" key="1">
    <citation type="submission" date="2021-06" db="EMBL/GenBank/DDBJ databases">
        <authorList>
            <person name="Criscuolo A."/>
        </authorList>
    </citation>
    <scope>NUCLEOTIDE SEQUENCE</scope>
    <source>
        <strain evidence="2">CIP111600</strain>
    </source>
</reference>
<proteinExistence type="predicted"/>
<feature type="domain" description="Helicase HerA central" evidence="1">
    <location>
        <begin position="147"/>
        <end position="292"/>
    </location>
</feature>
<evidence type="ECO:0000313" key="2">
    <source>
        <dbReference type="EMBL" id="CAG7653339.1"/>
    </source>
</evidence>
<dbReference type="AlphaFoldDB" id="A0A916K8G4"/>
<dbReference type="InterPro" id="IPR008571">
    <property type="entry name" value="HerA-like"/>
</dbReference>
<protein>
    <recommendedName>
        <fullName evidence="1">Helicase HerA central domain-containing protein</fullName>
    </recommendedName>
</protein>
<dbReference type="EMBL" id="CAJVAS010000099">
    <property type="protein sequence ID" value="CAG7653339.1"/>
    <property type="molecule type" value="Genomic_DNA"/>
</dbReference>